<dbReference type="OrthoDB" id="950702at2"/>
<protein>
    <submittedName>
        <fullName evidence="1">Uncharacterized protein</fullName>
    </submittedName>
</protein>
<sequence length="148" mass="17928">MARNTKFDLHRFHFEHRLWLNEVDFVDQEVDFFGHLVHEMRAFLPVEEMDSNFAETLTHFEHEFDHFKRTVNSIQADIRDQEGIIASIIKEATTQFNDEVRESQAYLREKMAFFHDNYRKLKIEFKLFMGKDLEKHIHVPTQQEGKDR</sequence>
<reference evidence="1 2" key="1">
    <citation type="submission" date="2018-07" db="EMBL/GenBank/DDBJ databases">
        <title>Genome sequencing of Runella.</title>
        <authorList>
            <person name="Baek M.-G."/>
            <person name="Yi H."/>
        </authorList>
    </citation>
    <scope>NUCLEOTIDE SEQUENCE [LARGE SCALE GENOMIC DNA]</scope>
    <source>
        <strain evidence="1 2">HYN0085</strain>
    </source>
</reference>
<proteinExistence type="predicted"/>
<dbReference type="RefSeq" id="WP_114069898.1">
    <property type="nucleotide sequence ID" value="NZ_CP030850.1"/>
</dbReference>
<keyword evidence="2" id="KW-1185">Reference proteome</keyword>
<accession>A0A344TR66</accession>
<name>A0A344TR66_9BACT</name>
<dbReference type="Proteomes" id="UP000251993">
    <property type="component" value="Chromosome"/>
</dbReference>
<gene>
    <name evidence="1" type="ORF">DR864_27065</name>
</gene>
<dbReference type="KEGG" id="run:DR864_27065"/>
<dbReference type="EMBL" id="CP030850">
    <property type="protein sequence ID" value="AXE21137.1"/>
    <property type="molecule type" value="Genomic_DNA"/>
</dbReference>
<dbReference type="AlphaFoldDB" id="A0A344TR66"/>
<organism evidence="1 2">
    <name type="scientific">Runella rosea</name>
    <dbReference type="NCBI Taxonomy" id="2259595"/>
    <lineage>
        <taxon>Bacteria</taxon>
        <taxon>Pseudomonadati</taxon>
        <taxon>Bacteroidota</taxon>
        <taxon>Cytophagia</taxon>
        <taxon>Cytophagales</taxon>
        <taxon>Spirosomataceae</taxon>
        <taxon>Runella</taxon>
    </lineage>
</organism>
<evidence type="ECO:0000313" key="1">
    <source>
        <dbReference type="EMBL" id="AXE21137.1"/>
    </source>
</evidence>
<evidence type="ECO:0000313" key="2">
    <source>
        <dbReference type="Proteomes" id="UP000251993"/>
    </source>
</evidence>